<dbReference type="EMBL" id="JBBYAK010000001">
    <property type="protein sequence ID" value="MEL3959180.1"/>
    <property type="molecule type" value="Genomic_DNA"/>
</dbReference>
<accession>A0ABU9K361</accession>
<name>A0ABU9K361_9BACI</name>
<reference evidence="2 3" key="1">
    <citation type="submission" date="2024-03" db="EMBL/GenBank/DDBJ databases">
        <title>Bacilli Hybrid Assemblies.</title>
        <authorList>
            <person name="Kovac J."/>
        </authorList>
    </citation>
    <scope>NUCLEOTIDE SEQUENCE [LARGE SCALE GENOMIC DNA]</scope>
    <source>
        <strain evidence="2 3">FSL M8-0022</strain>
    </source>
</reference>
<dbReference type="Proteomes" id="UP001459714">
    <property type="component" value="Unassembled WGS sequence"/>
</dbReference>
<evidence type="ECO:0000256" key="1">
    <source>
        <dbReference type="SAM" id="Phobius"/>
    </source>
</evidence>
<evidence type="ECO:0000313" key="2">
    <source>
        <dbReference type="EMBL" id="MEL3959180.1"/>
    </source>
</evidence>
<keyword evidence="1" id="KW-0472">Membrane</keyword>
<comment type="caution">
    <text evidence="2">The sequence shown here is derived from an EMBL/GenBank/DDBJ whole genome shotgun (WGS) entry which is preliminary data.</text>
</comment>
<gene>
    <name evidence="2" type="ORF">NST17_18655</name>
</gene>
<feature type="transmembrane region" description="Helical" evidence="1">
    <location>
        <begin position="31"/>
        <end position="55"/>
    </location>
</feature>
<sequence>MNVKKGVIWLGIIDFFYLAIFFIYISSRVYLGYYPIGIVNSIALIACIIAFILFTKKCIILKKFKPLNYAVFIGYIISIVFMFYTLFIWYAFIPD</sequence>
<keyword evidence="1" id="KW-1133">Transmembrane helix</keyword>
<keyword evidence="3" id="KW-1185">Reference proteome</keyword>
<feature type="transmembrane region" description="Helical" evidence="1">
    <location>
        <begin position="67"/>
        <end position="92"/>
    </location>
</feature>
<dbReference type="RefSeq" id="WP_328168204.1">
    <property type="nucleotide sequence ID" value="NZ_CP150143.1"/>
</dbReference>
<keyword evidence="1" id="KW-0812">Transmembrane</keyword>
<evidence type="ECO:0000313" key="3">
    <source>
        <dbReference type="Proteomes" id="UP001459714"/>
    </source>
</evidence>
<proteinExistence type="predicted"/>
<feature type="transmembrane region" description="Helical" evidence="1">
    <location>
        <begin position="7"/>
        <end position="25"/>
    </location>
</feature>
<organism evidence="2 3">
    <name type="scientific">Caldifermentibacillus hisashii</name>
    <dbReference type="NCBI Taxonomy" id="996558"/>
    <lineage>
        <taxon>Bacteria</taxon>
        <taxon>Bacillati</taxon>
        <taxon>Bacillota</taxon>
        <taxon>Bacilli</taxon>
        <taxon>Bacillales</taxon>
        <taxon>Bacillaceae</taxon>
        <taxon>Caldifermentibacillus</taxon>
    </lineage>
</organism>
<protein>
    <submittedName>
        <fullName evidence="2">Uncharacterized protein</fullName>
    </submittedName>
</protein>